<evidence type="ECO:0000313" key="8">
    <source>
        <dbReference type="Proteomes" id="UP000241818"/>
    </source>
</evidence>
<dbReference type="GeneID" id="36572933"/>
<dbReference type="FunFam" id="3.60.160.10:FF:000001">
    <property type="entry name" value="Altered inheritance of mitochondria protein 24, mitochondrial"/>
    <property type="match status" value="1"/>
</dbReference>
<dbReference type="InParanoid" id="A0A2T3APZ1"/>
<dbReference type="InterPro" id="IPR002838">
    <property type="entry name" value="AIM24"/>
</dbReference>
<comment type="similarity">
    <text evidence="2 6">Belongs to the AIM24 family.</text>
</comment>
<dbReference type="EMBL" id="KZ679019">
    <property type="protein sequence ID" value="PSS07044.1"/>
    <property type="molecule type" value="Genomic_DNA"/>
</dbReference>
<keyword evidence="5 6" id="KW-0496">Mitochondrion</keyword>
<evidence type="ECO:0000256" key="3">
    <source>
        <dbReference type="ARBA" id="ARBA00013287"/>
    </source>
</evidence>
<dbReference type="SUPFAM" id="SSF51219">
    <property type="entry name" value="TRAP-like"/>
    <property type="match status" value="1"/>
</dbReference>
<protein>
    <recommendedName>
        <fullName evidence="3 6">Altered inheritance of mitochondria protein 24, mitochondrial</fullName>
    </recommendedName>
</protein>
<proteinExistence type="inferred from homology"/>
<dbReference type="OrthoDB" id="5295771at2759"/>
<dbReference type="GO" id="GO:0007007">
    <property type="term" value="P:inner mitochondrial membrane organization"/>
    <property type="evidence" value="ECO:0007669"/>
    <property type="project" value="TreeGrafter"/>
</dbReference>
<sequence>MRGRIPLETVARGFLRPRWHGLGAQSRRAIQISATPTTESPILSGDVLSNAINASTDPTDARFEVLGAPYSLLSVSLSASQKLYTRRGTLVGLTGKAENAQSTLSILEPFRRAVLGIPFLYQRLSATTPITALISTKSPFTSFTVLHLNGTVDWMVAQRKALLAWTGHTLSVTPTINKGMSIAHWGNSQITGRGLVALAGPGQIYQVTLKAGEEYVAHPANVVAYTVTQHPPLPYRLKSSSLRFQVPSLGLGYLLPDIKFFRNMKQTKSWKAVATLLFSLRTAARRTIWGDRLFLQFHGPTTILMSSRASRISDVLTSRDVNEIADSPPGAVQSAVTLETKPKDEPVEETKKIADVPTGFQFVEVGKGGKVKFEDSQKDKATVR</sequence>
<dbReference type="PANTHER" id="PTHR36959:SF2">
    <property type="entry name" value="ALTERED INHERITANCE OF MITOCHONDRIA PROTEIN 24, MITOCHONDRIAL"/>
    <property type="match status" value="1"/>
</dbReference>
<dbReference type="AlphaFoldDB" id="A0A2T3APZ1"/>
<evidence type="ECO:0000256" key="6">
    <source>
        <dbReference type="RuleBase" id="RU363045"/>
    </source>
</evidence>
<dbReference type="RefSeq" id="XP_024716700.1">
    <property type="nucleotide sequence ID" value="XM_024864852.1"/>
</dbReference>
<keyword evidence="4" id="KW-0809">Transit peptide</keyword>
<evidence type="ECO:0000256" key="5">
    <source>
        <dbReference type="ARBA" id="ARBA00023128"/>
    </source>
</evidence>
<accession>A0A2T3APZ1</accession>
<dbReference type="InterPro" id="IPR036983">
    <property type="entry name" value="AIM24_sf"/>
</dbReference>
<reference evidence="7 8" key="1">
    <citation type="journal article" date="2018" name="New Phytol.">
        <title>Comparative genomics and transcriptomics depict ericoid mycorrhizal fungi as versatile saprotrophs and plant mutualists.</title>
        <authorList>
            <person name="Martino E."/>
            <person name="Morin E."/>
            <person name="Grelet G.A."/>
            <person name="Kuo A."/>
            <person name="Kohler A."/>
            <person name="Daghino S."/>
            <person name="Barry K.W."/>
            <person name="Cichocki N."/>
            <person name="Clum A."/>
            <person name="Dockter R.B."/>
            <person name="Hainaut M."/>
            <person name="Kuo R.C."/>
            <person name="LaButti K."/>
            <person name="Lindahl B.D."/>
            <person name="Lindquist E.A."/>
            <person name="Lipzen A."/>
            <person name="Khouja H.R."/>
            <person name="Magnuson J."/>
            <person name="Murat C."/>
            <person name="Ohm R.A."/>
            <person name="Singer S.W."/>
            <person name="Spatafora J.W."/>
            <person name="Wang M."/>
            <person name="Veneault-Fourrey C."/>
            <person name="Henrissat B."/>
            <person name="Grigoriev I.V."/>
            <person name="Martin F.M."/>
            <person name="Perotto S."/>
        </authorList>
    </citation>
    <scope>NUCLEOTIDE SEQUENCE [LARGE SCALE GENOMIC DNA]</scope>
    <source>
        <strain evidence="7 8">ATCC 22711</strain>
    </source>
</reference>
<name>A0A2T3APZ1_AMORE</name>
<dbReference type="GO" id="GO:0005743">
    <property type="term" value="C:mitochondrial inner membrane"/>
    <property type="evidence" value="ECO:0007669"/>
    <property type="project" value="TreeGrafter"/>
</dbReference>
<evidence type="ECO:0000313" key="7">
    <source>
        <dbReference type="EMBL" id="PSS07044.1"/>
    </source>
</evidence>
<dbReference type="PANTHER" id="PTHR36959">
    <property type="entry name" value="ALTERED INHERITANCE OF MITOCHONDRIA PROTEIN 24, MITOCHONDRIAL"/>
    <property type="match status" value="1"/>
</dbReference>
<evidence type="ECO:0000256" key="4">
    <source>
        <dbReference type="ARBA" id="ARBA00022946"/>
    </source>
</evidence>
<comment type="subcellular location">
    <subcellularLocation>
        <location evidence="1 6">Mitochondrion</location>
    </subcellularLocation>
</comment>
<keyword evidence="8" id="KW-1185">Reference proteome</keyword>
<dbReference type="Gene3D" id="3.60.160.10">
    <property type="entry name" value="Mitochondrial biogenesis AIM24"/>
    <property type="match status" value="1"/>
</dbReference>
<dbReference type="Proteomes" id="UP000241818">
    <property type="component" value="Unassembled WGS sequence"/>
</dbReference>
<dbReference type="InterPro" id="IPR016031">
    <property type="entry name" value="Trp_RNA-bd_attenuator-like_dom"/>
</dbReference>
<evidence type="ECO:0000256" key="1">
    <source>
        <dbReference type="ARBA" id="ARBA00004173"/>
    </source>
</evidence>
<organism evidence="7 8">
    <name type="scientific">Amorphotheca resinae ATCC 22711</name>
    <dbReference type="NCBI Taxonomy" id="857342"/>
    <lineage>
        <taxon>Eukaryota</taxon>
        <taxon>Fungi</taxon>
        <taxon>Dikarya</taxon>
        <taxon>Ascomycota</taxon>
        <taxon>Pezizomycotina</taxon>
        <taxon>Leotiomycetes</taxon>
        <taxon>Helotiales</taxon>
        <taxon>Amorphothecaceae</taxon>
        <taxon>Amorphotheca</taxon>
    </lineage>
</organism>
<dbReference type="FunCoup" id="A0A2T3APZ1">
    <property type="interactions" value="12"/>
</dbReference>
<evidence type="ECO:0000256" key="2">
    <source>
        <dbReference type="ARBA" id="ARBA00009322"/>
    </source>
</evidence>
<dbReference type="Pfam" id="PF01987">
    <property type="entry name" value="AIM24"/>
    <property type="match status" value="1"/>
</dbReference>
<gene>
    <name evidence="7" type="ORF">M430DRAFT_23195</name>
</gene>